<feature type="chain" id="PRO_5002416564" evidence="1">
    <location>
        <begin position="22"/>
        <end position="167"/>
    </location>
</feature>
<feature type="signal peptide" evidence="1">
    <location>
        <begin position="1"/>
        <end position="21"/>
    </location>
</feature>
<sequence length="167" mass="17859">MNKTTRALLLACMLASPLALTACKKEAAVGNEAAEKKVLVAPAKDDDAGWKAYLPAVVQENMGTITNNPFLYYLPPESDPEFEAKYERQAEAAKTAMARGVQKGNLLAFGSPASARMADLMLYAFADVPENTLSGVRILFIGDAVDNERVQAGLAPTGADYVFVEAK</sequence>
<dbReference type="Proteomes" id="UP000033067">
    <property type="component" value="Chromosome"/>
</dbReference>
<keyword evidence="3" id="KW-1185">Reference proteome</keyword>
<proteinExistence type="predicted"/>
<dbReference type="KEGG" id="psuw:WQ53_13870"/>
<organism evidence="2 3">
    <name type="scientific">Pseudoxanthomonas suwonensis</name>
    <dbReference type="NCBI Taxonomy" id="314722"/>
    <lineage>
        <taxon>Bacteria</taxon>
        <taxon>Pseudomonadati</taxon>
        <taxon>Pseudomonadota</taxon>
        <taxon>Gammaproteobacteria</taxon>
        <taxon>Lysobacterales</taxon>
        <taxon>Lysobacteraceae</taxon>
        <taxon>Pseudoxanthomonas</taxon>
    </lineage>
</organism>
<reference evidence="2 3" key="1">
    <citation type="journal article" date="2015" name="Genome Announc.">
        <title>Complete Genome Sequence of Pseudoxanthomonas suwonensis Strain J1, a Cellulose-Degrading Bacterium Isolated from Leaf- and Wood-Enriched Soil.</title>
        <authorList>
            <person name="Hou L."/>
            <person name="Jiang J."/>
            <person name="Xu Z."/>
            <person name="Zhou Y."/>
            <person name="Leung F.C."/>
        </authorList>
    </citation>
    <scope>NUCLEOTIDE SEQUENCE [LARGE SCALE GENOMIC DNA]</scope>
    <source>
        <strain evidence="2 3">J1</strain>
    </source>
</reference>
<dbReference type="AlphaFoldDB" id="A0A0E3Z625"/>
<dbReference type="PROSITE" id="PS51257">
    <property type="entry name" value="PROKAR_LIPOPROTEIN"/>
    <property type="match status" value="1"/>
</dbReference>
<keyword evidence="1" id="KW-0732">Signal</keyword>
<evidence type="ECO:0000313" key="2">
    <source>
        <dbReference type="EMBL" id="AKC88417.1"/>
    </source>
</evidence>
<evidence type="ECO:0000256" key="1">
    <source>
        <dbReference type="SAM" id="SignalP"/>
    </source>
</evidence>
<dbReference type="RefSeq" id="WP_052634100.1">
    <property type="nucleotide sequence ID" value="NZ_CP011144.1"/>
</dbReference>
<evidence type="ECO:0000313" key="3">
    <source>
        <dbReference type="Proteomes" id="UP000033067"/>
    </source>
</evidence>
<protein>
    <submittedName>
        <fullName evidence="2">Signal peptide protein</fullName>
    </submittedName>
</protein>
<dbReference type="EMBL" id="CP011144">
    <property type="protein sequence ID" value="AKC88417.1"/>
    <property type="molecule type" value="Genomic_DNA"/>
</dbReference>
<gene>
    <name evidence="2" type="ORF">WQ53_13870</name>
</gene>
<dbReference type="OrthoDB" id="6022222at2"/>
<accession>A0A0E3Z625</accession>
<dbReference type="PATRIC" id="fig|314722.6.peg.3010"/>
<name>A0A0E3Z625_9GAMM</name>